<feature type="region of interest" description="Disordered" evidence="1">
    <location>
        <begin position="1"/>
        <end position="99"/>
    </location>
</feature>
<dbReference type="EMBL" id="KZ772712">
    <property type="protein sequence ID" value="PTQ40473.1"/>
    <property type="molecule type" value="Genomic_DNA"/>
</dbReference>
<protein>
    <submittedName>
        <fullName evidence="2">Uncharacterized protein</fullName>
    </submittedName>
</protein>
<dbReference type="Proteomes" id="UP000244005">
    <property type="component" value="Unassembled WGS sequence"/>
</dbReference>
<evidence type="ECO:0000313" key="3">
    <source>
        <dbReference type="Proteomes" id="UP000244005"/>
    </source>
</evidence>
<accession>A0A2R6X2Z7</accession>
<organism evidence="2 3">
    <name type="scientific">Marchantia polymorpha</name>
    <name type="common">Common liverwort</name>
    <name type="synonym">Marchantia aquatica</name>
    <dbReference type="NCBI Taxonomy" id="3197"/>
    <lineage>
        <taxon>Eukaryota</taxon>
        <taxon>Viridiplantae</taxon>
        <taxon>Streptophyta</taxon>
        <taxon>Embryophyta</taxon>
        <taxon>Marchantiophyta</taxon>
        <taxon>Marchantiopsida</taxon>
        <taxon>Marchantiidae</taxon>
        <taxon>Marchantiales</taxon>
        <taxon>Marchantiaceae</taxon>
        <taxon>Marchantia</taxon>
    </lineage>
</organism>
<reference evidence="3" key="1">
    <citation type="journal article" date="2017" name="Cell">
        <title>Insights into land plant evolution garnered from the Marchantia polymorpha genome.</title>
        <authorList>
            <person name="Bowman J.L."/>
            <person name="Kohchi T."/>
            <person name="Yamato K.T."/>
            <person name="Jenkins J."/>
            <person name="Shu S."/>
            <person name="Ishizaki K."/>
            <person name="Yamaoka S."/>
            <person name="Nishihama R."/>
            <person name="Nakamura Y."/>
            <person name="Berger F."/>
            <person name="Adam C."/>
            <person name="Aki S.S."/>
            <person name="Althoff F."/>
            <person name="Araki T."/>
            <person name="Arteaga-Vazquez M.A."/>
            <person name="Balasubrmanian S."/>
            <person name="Barry K."/>
            <person name="Bauer D."/>
            <person name="Boehm C.R."/>
            <person name="Briginshaw L."/>
            <person name="Caballero-Perez J."/>
            <person name="Catarino B."/>
            <person name="Chen F."/>
            <person name="Chiyoda S."/>
            <person name="Chovatia M."/>
            <person name="Davies K.M."/>
            <person name="Delmans M."/>
            <person name="Demura T."/>
            <person name="Dierschke T."/>
            <person name="Dolan L."/>
            <person name="Dorantes-Acosta A.E."/>
            <person name="Eklund D.M."/>
            <person name="Florent S.N."/>
            <person name="Flores-Sandoval E."/>
            <person name="Fujiyama A."/>
            <person name="Fukuzawa H."/>
            <person name="Galik B."/>
            <person name="Grimanelli D."/>
            <person name="Grimwood J."/>
            <person name="Grossniklaus U."/>
            <person name="Hamada T."/>
            <person name="Haseloff J."/>
            <person name="Hetherington A.J."/>
            <person name="Higo A."/>
            <person name="Hirakawa Y."/>
            <person name="Hundley H.N."/>
            <person name="Ikeda Y."/>
            <person name="Inoue K."/>
            <person name="Inoue S.I."/>
            <person name="Ishida S."/>
            <person name="Jia Q."/>
            <person name="Kakita M."/>
            <person name="Kanazawa T."/>
            <person name="Kawai Y."/>
            <person name="Kawashima T."/>
            <person name="Kennedy M."/>
            <person name="Kinose K."/>
            <person name="Kinoshita T."/>
            <person name="Kohara Y."/>
            <person name="Koide E."/>
            <person name="Komatsu K."/>
            <person name="Kopischke S."/>
            <person name="Kubo M."/>
            <person name="Kyozuka J."/>
            <person name="Lagercrantz U."/>
            <person name="Lin S.S."/>
            <person name="Lindquist E."/>
            <person name="Lipzen A.M."/>
            <person name="Lu C.W."/>
            <person name="De Luna E."/>
            <person name="Martienssen R.A."/>
            <person name="Minamino N."/>
            <person name="Mizutani M."/>
            <person name="Mizutani M."/>
            <person name="Mochizuki N."/>
            <person name="Monte I."/>
            <person name="Mosher R."/>
            <person name="Nagasaki H."/>
            <person name="Nakagami H."/>
            <person name="Naramoto S."/>
            <person name="Nishitani K."/>
            <person name="Ohtani M."/>
            <person name="Okamoto T."/>
            <person name="Okumura M."/>
            <person name="Phillips J."/>
            <person name="Pollak B."/>
            <person name="Reinders A."/>
            <person name="Rovekamp M."/>
            <person name="Sano R."/>
            <person name="Sawa S."/>
            <person name="Schmid M.W."/>
            <person name="Shirakawa M."/>
            <person name="Solano R."/>
            <person name="Spunde A."/>
            <person name="Suetsugu N."/>
            <person name="Sugano S."/>
            <person name="Sugiyama A."/>
            <person name="Sun R."/>
            <person name="Suzuki Y."/>
            <person name="Takenaka M."/>
            <person name="Takezawa D."/>
            <person name="Tomogane H."/>
            <person name="Tsuzuki M."/>
            <person name="Ueda T."/>
            <person name="Umeda M."/>
            <person name="Ward J.M."/>
            <person name="Watanabe Y."/>
            <person name="Yazaki K."/>
            <person name="Yokoyama R."/>
            <person name="Yoshitake Y."/>
            <person name="Yotsui I."/>
            <person name="Zachgo S."/>
            <person name="Schmutz J."/>
        </authorList>
    </citation>
    <scope>NUCLEOTIDE SEQUENCE [LARGE SCALE GENOMIC DNA]</scope>
    <source>
        <strain evidence="3">Tak-1</strain>
    </source>
</reference>
<feature type="compositionally biased region" description="Gly residues" evidence="1">
    <location>
        <begin position="55"/>
        <end position="70"/>
    </location>
</feature>
<name>A0A2R6X2Z7_MARPO</name>
<evidence type="ECO:0000256" key="1">
    <source>
        <dbReference type="SAM" id="MobiDB-lite"/>
    </source>
</evidence>
<dbReference type="Gramene" id="Mp2g20780.1">
    <property type="protein sequence ID" value="Mp2g20780.1.cds1"/>
    <property type="gene ID" value="Mp2g20780"/>
</dbReference>
<proteinExistence type="predicted"/>
<dbReference type="AlphaFoldDB" id="A0A2R6X2Z7"/>
<evidence type="ECO:0000313" key="2">
    <source>
        <dbReference type="EMBL" id="PTQ40473.1"/>
    </source>
</evidence>
<gene>
    <name evidence="2" type="ORF">MARPO_0040s0135</name>
</gene>
<feature type="compositionally biased region" description="Basic and acidic residues" evidence="1">
    <location>
        <begin position="33"/>
        <end position="54"/>
    </location>
</feature>
<sequence>MRSICGHDSPRTSYSTGQCGTVGECSWSPPRASRHDMLCIRERMSKSGDDERRGGGGGGSAAAGGGGGGGRAEEALHFSRPPGLQHALIGRTNKEHAIE</sequence>
<keyword evidence="3" id="KW-1185">Reference proteome</keyword>